<dbReference type="GO" id="GO:0042245">
    <property type="term" value="P:RNA repair"/>
    <property type="evidence" value="ECO:0007669"/>
    <property type="project" value="InterPro"/>
</dbReference>
<reference evidence="2" key="1">
    <citation type="submission" date="2010-03" db="EMBL/GenBank/DDBJ databases">
        <title>The structure and function of FTO gene in birds.</title>
        <authorList>
            <person name="Jia X."/>
            <person name="Nie Q."/>
            <person name="Han L."/>
            <person name="Ouyang H."/>
            <person name="Zhou X."/>
            <person name="Zhang X."/>
        </authorList>
    </citation>
    <scope>NUCLEOTIDE SEQUENCE</scope>
</reference>
<dbReference type="PANTHER" id="PTHR31291:SF2">
    <property type="entry name" value="ALPHA-KETOGLUTARATE-DEPENDENT DIOXYGENASE FTO"/>
    <property type="match status" value="1"/>
</dbReference>
<name>D7REI8_CHICK</name>
<proteinExistence type="evidence at transcript level"/>
<dbReference type="AlphaFoldDB" id="D7REI8"/>
<dbReference type="EMBL" id="HM050378">
    <property type="protein sequence ID" value="ADH51647.1"/>
    <property type="molecule type" value="mRNA"/>
</dbReference>
<dbReference type="Gene3D" id="2.60.120.590">
    <property type="entry name" value="Alpha-ketoglutarate-dependent dioxygenase AlkB-like"/>
    <property type="match status" value="1"/>
</dbReference>
<dbReference type="GO" id="GO:0040014">
    <property type="term" value="P:regulation of multicellular organism growth"/>
    <property type="evidence" value="ECO:0007669"/>
    <property type="project" value="InterPro"/>
</dbReference>
<comment type="cofactor">
    <cofactor evidence="1">
        <name>Fe(2+)</name>
        <dbReference type="ChEBI" id="CHEBI:29033"/>
    </cofactor>
</comment>
<dbReference type="InterPro" id="IPR037151">
    <property type="entry name" value="AlkB-like_sf"/>
</dbReference>
<protein>
    <submittedName>
        <fullName evidence="2">FTO isoform 2</fullName>
    </submittedName>
</protein>
<evidence type="ECO:0000256" key="1">
    <source>
        <dbReference type="ARBA" id="ARBA00001954"/>
    </source>
</evidence>
<organism evidence="2">
    <name type="scientific">Gallus gallus</name>
    <name type="common">Chicken</name>
    <dbReference type="NCBI Taxonomy" id="9031"/>
    <lineage>
        <taxon>Eukaryota</taxon>
        <taxon>Metazoa</taxon>
        <taxon>Chordata</taxon>
        <taxon>Craniata</taxon>
        <taxon>Vertebrata</taxon>
        <taxon>Euteleostomi</taxon>
        <taxon>Archelosauria</taxon>
        <taxon>Archosauria</taxon>
        <taxon>Dinosauria</taxon>
        <taxon>Saurischia</taxon>
        <taxon>Theropoda</taxon>
        <taxon>Coelurosauria</taxon>
        <taxon>Aves</taxon>
        <taxon>Neognathae</taxon>
        <taxon>Galloanserae</taxon>
        <taxon>Galliformes</taxon>
        <taxon>Phasianidae</taxon>
        <taxon>Phasianinae</taxon>
        <taxon>Gallus</taxon>
    </lineage>
</organism>
<dbReference type="VEuPathDB" id="HostDB:geneid_415718"/>
<accession>D7REI8</accession>
<sequence length="73" mass="8625">MKRRAGEREKELKKKKLLEELGEGKLPYLTPADADFHHLQKTRYSKLIFRKSDTVPEELHQMVHQLKKLLIGT</sequence>
<dbReference type="GO" id="GO:0006307">
    <property type="term" value="P:DNA alkylation repair"/>
    <property type="evidence" value="ECO:0007669"/>
    <property type="project" value="InterPro"/>
</dbReference>
<dbReference type="InterPro" id="IPR032868">
    <property type="entry name" value="FTO"/>
</dbReference>
<dbReference type="GO" id="GO:0035515">
    <property type="term" value="F:oxidative RNA demethylase activity"/>
    <property type="evidence" value="ECO:0007669"/>
    <property type="project" value="InterPro"/>
</dbReference>
<dbReference type="GO" id="GO:0035516">
    <property type="term" value="F:broad specificity oxidative DNA demethylase activity"/>
    <property type="evidence" value="ECO:0007669"/>
    <property type="project" value="InterPro"/>
</dbReference>
<evidence type="ECO:0000313" key="2">
    <source>
        <dbReference type="EMBL" id="ADH51647.1"/>
    </source>
</evidence>
<dbReference type="PANTHER" id="PTHR31291">
    <property type="entry name" value="ALPHA-KETOGLUTARATE-DEPENDENT DIOXYGENASE FTO"/>
    <property type="match status" value="1"/>
</dbReference>